<dbReference type="EMBL" id="GBXM01069511">
    <property type="protein sequence ID" value="JAH39066.1"/>
    <property type="molecule type" value="Transcribed_RNA"/>
</dbReference>
<proteinExistence type="predicted"/>
<organism evidence="2">
    <name type="scientific">Anguilla anguilla</name>
    <name type="common">European freshwater eel</name>
    <name type="synonym">Muraena anguilla</name>
    <dbReference type="NCBI Taxonomy" id="7936"/>
    <lineage>
        <taxon>Eukaryota</taxon>
        <taxon>Metazoa</taxon>
        <taxon>Chordata</taxon>
        <taxon>Craniata</taxon>
        <taxon>Vertebrata</taxon>
        <taxon>Euteleostomi</taxon>
        <taxon>Actinopterygii</taxon>
        <taxon>Neopterygii</taxon>
        <taxon>Teleostei</taxon>
        <taxon>Anguilliformes</taxon>
        <taxon>Anguillidae</taxon>
        <taxon>Anguilla</taxon>
    </lineage>
</organism>
<feature type="compositionally biased region" description="Polar residues" evidence="1">
    <location>
        <begin position="48"/>
        <end position="58"/>
    </location>
</feature>
<reference evidence="2" key="1">
    <citation type="submission" date="2014-11" db="EMBL/GenBank/DDBJ databases">
        <authorList>
            <person name="Amaro Gonzalez C."/>
        </authorList>
    </citation>
    <scope>NUCLEOTIDE SEQUENCE</scope>
</reference>
<dbReference type="AlphaFoldDB" id="A0A0E9SCR6"/>
<name>A0A0E9SCR6_ANGAN</name>
<evidence type="ECO:0000256" key="1">
    <source>
        <dbReference type="SAM" id="MobiDB-lite"/>
    </source>
</evidence>
<sequence>MHLELNTSLPITDIKTQMKSKLWLLTDSSETITILSLKLLGRTTYHSAPSSTHYTFQKNVHKHNEDRRE</sequence>
<accession>A0A0E9SCR6</accession>
<reference evidence="2" key="2">
    <citation type="journal article" date="2015" name="Fish Shellfish Immunol.">
        <title>Early steps in the European eel (Anguilla anguilla)-Vibrio vulnificus interaction in the gills: Role of the RtxA13 toxin.</title>
        <authorList>
            <person name="Callol A."/>
            <person name="Pajuelo D."/>
            <person name="Ebbesson L."/>
            <person name="Teles M."/>
            <person name="MacKenzie S."/>
            <person name="Amaro C."/>
        </authorList>
    </citation>
    <scope>NUCLEOTIDE SEQUENCE</scope>
</reference>
<evidence type="ECO:0000313" key="2">
    <source>
        <dbReference type="EMBL" id="JAH39066.1"/>
    </source>
</evidence>
<protein>
    <submittedName>
        <fullName evidence="2">Uncharacterized protein</fullName>
    </submittedName>
</protein>
<feature type="region of interest" description="Disordered" evidence="1">
    <location>
        <begin position="48"/>
        <end position="69"/>
    </location>
</feature>